<feature type="binding site" evidence="2">
    <location>
        <position position="102"/>
    </location>
    <ligand>
        <name>Zn(2+)</name>
        <dbReference type="ChEBI" id="CHEBI:29105"/>
        <label>2</label>
    </ligand>
</feature>
<evidence type="ECO:0000256" key="1">
    <source>
        <dbReference type="PIRSR" id="PIRSR001359-1"/>
    </source>
</evidence>
<evidence type="ECO:0000256" key="2">
    <source>
        <dbReference type="PIRSR" id="PIRSR001359-3"/>
    </source>
</evidence>
<dbReference type="GO" id="GO:0008270">
    <property type="term" value="F:zinc ion binding"/>
    <property type="evidence" value="ECO:0007669"/>
    <property type="project" value="InterPro"/>
</dbReference>
<dbReference type="Proteomes" id="UP000192343">
    <property type="component" value="Unassembled WGS sequence"/>
</dbReference>
<dbReference type="OrthoDB" id="9803995at2"/>
<dbReference type="EMBL" id="MWQY01000009">
    <property type="protein sequence ID" value="ORC35446.1"/>
    <property type="molecule type" value="Genomic_DNA"/>
</dbReference>
<dbReference type="Gene3D" id="3.20.20.70">
    <property type="entry name" value="Aldolase class I"/>
    <property type="match status" value="1"/>
</dbReference>
<dbReference type="InterPro" id="IPR000771">
    <property type="entry name" value="FBA_II"/>
</dbReference>
<proteinExistence type="predicted"/>
<feature type="binding site" evidence="2">
    <location>
        <position position="132"/>
    </location>
    <ligand>
        <name>Zn(2+)</name>
        <dbReference type="ChEBI" id="CHEBI:29105"/>
        <label>2</label>
    </ligand>
</feature>
<dbReference type="SUPFAM" id="SSF51569">
    <property type="entry name" value="Aldolase"/>
    <property type="match status" value="1"/>
</dbReference>
<dbReference type="PANTHER" id="PTHR30304:SF0">
    <property type="entry name" value="D-TAGATOSE-1,6-BISPHOSPHATE ALDOLASE SUBUNIT GATY-RELATED"/>
    <property type="match status" value="1"/>
</dbReference>
<protein>
    <recommendedName>
        <fullName evidence="5">Tagatose-bisphosphate aldolase</fullName>
    </recommendedName>
</protein>
<feature type="binding site" evidence="2">
    <location>
        <position position="179"/>
    </location>
    <ligand>
        <name>Zn(2+)</name>
        <dbReference type="ChEBI" id="CHEBI:29105"/>
        <label>1</label>
        <note>catalytic</note>
    </ligand>
</feature>
<dbReference type="RefSeq" id="WP_083050428.1">
    <property type="nucleotide sequence ID" value="NZ_CAXXQO010000003.1"/>
</dbReference>
<comment type="caution">
    <text evidence="3">The sequence shown here is derived from an EMBL/GenBank/DDBJ whole genome shotgun (WGS) entry which is preliminary data.</text>
</comment>
<gene>
    <name evidence="3" type="ORF">B4O97_09760</name>
</gene>
<organism evidence="3 4">
    <name type="scientific">Marispirochaeta aestuarii</name>
    <dbReference type="NCBI Taxonomy" id="1963862"/>
    <lineage>
        <taxon>Bacteria</taxon>
        <taxon>Pseudomonadati</taxon>
        <taxon>Spirochaetota</taxon>
        <taxon>Spirochaetia</taxon>
        <taxon>Spirochaetales</taxon>
        <taxon>Spirochaetaceae</taxon>
        <taxon>Marispirochaeta</taxon>
    </lineage>
</organism>
<comment type="cofactor">
    <cofactor evidence="2">
        <name>Zn(2+)</name>
        <dbReference type="ChEBI" id="CHEBI:29105"/>
    </cofactor>
    <text evidence="2">Binds 2 Zn(2+) ions per subunit. One is catalytic and the other provides a structural contribution.</text>
</comment>
<sequence length="280" mass="30428">MLINCKEMLEQSRGAIASFNCVDFEMARACLEAGEEARQPVIIGIAVRHWKALGGRLFIPSIRALCVEADIPAALHLDHAGPEDLDIIDEALDSGFSSVMIDASRKPFAANVEVTRGIVQRARLFNASVEAELGPLPGDEGVAGLVDTRGAVYTDPQEAGEFCAETGVDALAVAVGTAHGLYTAEPEIQQELISRIARETGVPLVLHGATGVPDEAIREAVRRGVKKINYFSGLLVDAMDVIRRERKSDDNDYLRHRSELREAWKRRAGNLIQLYSGHSS</sequence>
<evidence type="ECO:0000313" key="4">
    <source>
        <dbReference type="Proteomes" id="UP000192343"/>
    </source>
</evidence>
<dbReference type="GO" id="GO:0016832">
    <property type="term" value="F:aldehyde-lyase activity"/>
    <property type="evidence" value="ECO:0007669"/>
    <property type="project" value="InterPro"/>
</dbReference>
<dbReference type="STRING" id="1963862.B4O97_09760"/>
<reference evidence="3 4" key="1">
    <citation type="submission" date="2017-03" db="EMBL/GenBank/DDBJ databases">
        <title>Draft Genome sequence of Marispirochaeta sp. strain JC444.</title>
        <authorList>
            <person name="Shivani Y."/>
            <person name="Subhash Y."/>
            <person name="Sasikala C."/>
            <person name="Ramana C."/>
        </authorList>
    </citation>
    <scope>NUCLEOTIDE SEQUENCE [LARGE SCALE GENOMIC DNA]</scope>
    <source>
        <strain evidence="3 4">JC444</strain>
    </source>
</reference>
<name>A0A1Y1RYG1_9SPIO</name>
<feature type="binding site" evidence="2">
    <location>
        <position position="79"/>
    </location>
    <ligand>
        <name>Zn(2+)</name>
        <dbReference type="ChEBI" id="CHEBI:29105"/>
        <label>1</label>
        <note>catalytic</note>
    </ligand>
</feature>
<feature type="active site" description="Proton donor" evidence="1">
    <location>
        <position position="78"/>
    </location>
</feature>
<dbReference type="GO" id="GO:0005975">
    <property type="term" value="P:carbohydrate metabolic process"/>
    <property type="evidence" value="ECO:0007669"/>
    <property type="project" value="InterPro"/>
</dbReference>
<dbReference type="PIRSF" id="PIRSF001359">
    <property type="entry name" value="F_bP_aldolase_II"/>
    <property type="match status" value="1"/>
</dbReference>
<dbReference type="InterPro" id="IPR050246">
    <property type="entry name" value="Class_II_FBP_aldolase"/>
</dbReference>
<dbReference type="PANTHER" id="PTHR30304">
    <property type="entry name" value="D-TAGATOSE-1,6-BISPHOSPHATE ALDOLASE"/>
    <property type="match status" value="1"/>
</dbReference>
<evidence type="ECO:0008006" key="5">
    <source>
        <dbReference type="Google" id="ProtNLM"/>
    </source>
</evidence>
<keyword evidence="2" id="KW-0862">Zinc</keyword>
<evidence type="ECO:0000313" key="3">
    <source>
        <dbReference type="EMBL" id="ORC35446.1"/>
    </source>
</evidence>
<feature type="binding site" evidence="2">
    <location>
        <position position="207"/>
    </location>
    <ligand>
        <name>Zn(2+)</name>
        <dbReference type="ChEBI" id="CHEBI:29105"/>
        <label>1</label>
        <note>catalytic</note>
    </ligand>
</feature>
<keyword evidence="2" id="KW-0479">Metal-binding</keyword>
<dbReference type="AlphaFoldDB" id="A0A1Y1RYG1"/>
<keyword evidence="4" id="KW-1185">Reference proteome</keyword>
<dbReference type="InterPro" id="IPR013785">
    <property type="entry name" value="Aldolase_TIM"/>
</dbReference>
<dbReference type="Pfam" id="PF01116">
    <property type="entry name" value="F_bP_aldolase"/>
    <property type="match status" value="1"/>
</dbReference>
<accession>A0A1Y1RYG1</accession>